<protein>
    <submittedName>
        <fullName evidence="4">DUF4976 domain-containing protein</fullName>
    </submittedName>
</protein>
<gene>
    <name evidence="4" type="ORF">EXM22_09995</name>
</gene>
<evidence type="ECO:0000256" key="2">
    <source>
        <dbReference type="SAM" id="Coils"/>
    </source>
</evidence>
<reference evidence="4 5" key="1">
    <citation type="submission" date="2019-02" db="EMBL/GenBank/DDBJ databases">
        <title>Complete Genome Sequence and Methylome Analysis of free living Spirochaetas.</title>
        <authorList>
            <person name="Fomenkov A."/>
            <person name="Dubinina G."/>
            <person name="Leshcheva N."/>
            <person name="Mikheeva N."/>
            <person name="Grabovich M."/>
            <person name="Vincze T."/>
            <person name="Roberts R.J."/>
        </authorList>
    </citation>
    <scope>NUCLEOTIDE SEQUENCE [LARGE SCALE GENOMIC DNA]</scope>
    <source>
        <strain evidence="4 5">K2</strain>
    </source>
</reference>
<dbReference type="Proteomes" id="UP000324209">
    <property type="component" value="Chromosome"/>
</dbReference>
<dbReference type="InterPro" id="IPR017850">
    <property type="entry name" value="Alkaline_phosphatase_core_sf"/>
</dbReference>
<dbReference type="AlphaFoldDB" id="A0A5C1QP17"/>
<accession>A0A5C1QP17</accession>
<evidence type="ECO:0000313" key="5">
    <source>
        <dbReference type="Proteomes" id="UP000324209"/>
    </source>
</evidence>
<feature type="domain" description="Sulfatase N-terminal" evidence="3">
    <location>
        <begin position="3"/>
        <end position="382"/>
    </location>
</feature>
<dbReference type="PANTHER" id="PTHR42693">
    <property type="entry name" value="ARYLSULFATASE FAMILY MEMBER"/>
    <property type="match status" value="1"/>
</dbReference>
<dbReference type="PANTHER" id="PTHR42693:SF33">
    <property type="entry name" value="ARYLSULFATASE"/>
    <property type="match status" value="1"/>
</dbReference>
<keyword evidence="5" id="KW-1185">Reference proteome</keyword>
<evidence type="ECO:0000256" key="1">
    <source>
        <dbReference type="ARBA" id="ARBA00008779"/>
    </source>
</evidence>
<comment type="similarity">
    <text evidence="1">Belongs to the sulfatase family.</text>
</comment>
<dbReference type="GO" id="GO:0004065">
    <property type="term" value="F:arylsulfatase activity"/>
    <property type="evidence" value="ECO:0007669"/>
    <property type="project" value="TreeGrafter"/>
</dbReference>
<dbReference type="InterPro" id="IPR050738">
    <property type="entry name" value="Sulfatase"/>
</dbReference>
<dbReference type="InterPro" id="IPR000917">
    <property type="entry name" value="Sulfatase_N"/>
</dbReference>
<organism evidence="4 5">
    <name type="scientific">Oceanispirochaeta crateris</name>
    <dbReference type="NCBI Taxonomy" id="2518645"/>
    <lineage>
        <taxon>Bacteria</taxon>
        <taxon>Pseudomonadati</taxon>
        <taxon>Spirochaetota</taxon>
        <taxon>Spirochaetia</taxon>
        <taxon>Spirochaetales</taxon>
        <taxon>Spirochaetaceae</taxon>
        <taxon>Oceanispirochaeta</taxon>
    </lineage>
</organism>
<evidence type="ECO:0000259" key="3">
    <source>
        <dbReference type="Pfam" id="PF00884"/>
    </source>
</evidence>
<dbReference type="Pfam" id="PF00884">
    <property type="entry name" value="Sulfatase"/>
    <property type="match status" value="1"/>
</dbReference>
<feature type="coiled-coil region" evidence="2">
    <location>
        <begin position="159"/>
        <end position="186"/>
    </location>
</feature>
<dbReference type="EMBL" id="CP036150">
    <property type="protein sequence ID" value="QEN08304.1"/>
    <property type="molecule type" value="Genomic_DNA"/>
</dbReference>
<dbReference type="SUPFAM" id="SSF53649">
    <property type="entry name" value="Alkaline phosphatase-like"/>
    <property type="match status" value="1"/>
</dbReference>
<keyword evidence="2" id="KW-0175">Coiled coil</keyword>
<dbReference type="OrthoDB" id="312425at2"/>
<sequence>MKKNIVLFMVDQLSQKWLDAAFDGICELPNIKSLVDNGTMCSNYFSSNPVCCPTRATMATGLTTRGHGVLENGYSLNPQLPTFMHSLKKNGYRTGAFGKVHLRPHFEGFWPDYKQYGFDETHITEDGRGGEWLDWVKENHPEHFDSVLTTIWASHIPEFEEYGEGKEDLKKRINKLRSKAKWETDNFPENMENSTTLPFPKELSQTEWITMYAVNYIKECKNNTPFFAQISYVQPHSPFTPPADFMKDVNVENIPRPVPSEWKIDPHAPEYFSKLKLGKYVNNDMYARHCYFADLVHLDHQLGIILDTLKENDVYDDTYILFISDHGELLGDHGFYGKEERHYDACIRSPFIISGPGLPKGRICTEFIQPEDFCPTILDLSDSLPELMPEMGNYLNIKKEDIPIFPGKSILNLCRADAEPSWRKEAYIESYNPIWSMDVGDWARTIRTEKYRYTYYADKNGEQLFNLIDDPDEQHNLIAEPQYQDIKTELKDRLFECIIKQDYPKTRRELFAFGVH</sequence>
<dbReference type="KEGG" id="ock:EXM22_09995"/>
<dbReference type="RefSeq" id="WP_149486384.1">
    <property type="nucleotide sequence ID" value="NZ_CP036150.1"/>
</dbReference>
<name>A0A5C1QP17_9SPIO</name>
<evidence type="ECO:0000313" key="4">
    <source>
        <dbReference type="EMBL" id="QEN08304.1"/>
    </source>
</evidence>
<dbReference type="Gene3D" id="3.40.720.10">
    <property type="entry name" value="Alkaline Phosphatase, subunit A"/>
    <property type="match status" value="1"/>
</dbReference>
<proteinExistence type="inferred from homology"/>